<dbReference type="SUPFAM" id="SSF51206">
    <property type="entry name" value="cAMP-binding domain-like"/>
    <property type="match status" value="1"/>
</dbReference>
<accession>A0A061J4Y3</accession>
<sequence length="502" mass="55283">MFVPDQNQLYALYMFRCGELRVGKPNREMLALLAEDDRACLSRLKAEARVRGVSVDDLRTIEDDTAELRQRREATVPLAMRRVLRLTPVVGAVDARVHVGARGALAIVDVARELPFLEVLDLSNLTSLFLADPYQCEGVTGNDVVAAACRMAATHPSLRVIDVTGQPIGTVAAHHFLELLRCNRRIEEVQFDRDAVDHRLVAEIDREMQHNAAVPRAPPALPRTPADSIKRLPILDRKTVQEQQLLRRLVETEAGLGDVMSSAEISEAVLYARTMSTTEVVTRCRGLRGDGVHLFLLKSGALRAKADPRGFELKRGDYFGETYDDVLFGQGLLEEAVRGVAYCVPLEHCRPLCEAWAARVEAHYPLLRSSALLQALDVWTRLRMCCCATRRVFFRGEVAISPGDPFKGLFFVTAGAFGVRGPVAQAARAQEFTVGDVFGEEAFVARRQCSSVAIVTGDAAETSCCLVITGCAARVLRSHLLPVLTTLAAAYSQHEDLLPVRK</sequence>
<organism evidence="2 3">
    <name type="scientific">Trypanosoma rangeli SC58</name>
    <dbReference type="NCBI Taxonomy" id="429131"/>
    <lineage>
        <taxon>Eukaryota</taxon>
        <taxon>Discoba</taxon>
        <taxon>Euglenozoa</taxon>
        <taxon>Kinetoplastea</taxon>
        <taxon>Metakinetoplastina</taxon>
        <taxon>Trypanosomatida</taxon>
        <taxon>Trypanosomatidae</taxon>
        <taxon>Trypanosoma</taxon>
        <taxon>Herpetosoma</taxon>
    </lineage>
</organism>
<evidence type="ECO:0000313" key="2">
    <source>
        <dbReference type="EMBL" id="ESL09395.1"/>
    </source>
</evidence>
<name>A0A061J4Y3_TRYRA</name>
<protein>
    <recommendedName>
        <fullName evidence="1">Cyclic nucleotide-binding domain-containing protein</fullName>
    </recommendedName>
</protein>
<dbReference type="InterPro" id="IPR018490">
    <property type="entry name" value="cNMP-bd_dom_sf"/>
</dbReference>
<proteinExistence type="predicted"/>
<dbReference type="EMBL" id="AUPL01002882">
    <property type="protein sequence ID" value="ESL09395.1"/>
    <property type="molecule type" value="Genomic_DNA"/>
</dbReference>
<evidence type="ECO:0000313" key="3">
    <source>
        <dbReference type="Proteomes" id="UP000031737"/>
    </source>
</evidence>
<dbReference type="PROSITE" id="PS50042">
    <property type="entry name" value="CNMP_BINDING_3"/>
    <property type="match status" value="1"/>
</dbReference>
<comment type="caution">
    <text evidence="2">The sequence shown here is derived from an EMBL/GenBank/DDBJ whole genome shotgun (WGS) entry which is preliminary data.</text>
</comment>
<evidence type="ECO:0000259" key="1">
    <source>
        <dbReference type="PROSITE" id="PS50042"/>
    </source>
</evidence>
<dbReference type="AlphaFoldDB" id="A0A061J4Y3"/>
<dbReference type="SUPFAM" id="SSF52047">
    <property type="entry name" value="RNI-like"/>
    <property type="match status" value="1"/>
</dbReference>
<gene>
    <name evidence="2" type="ORF">TRSC58_02882</name>
</gene>
<feature type="domain" description="Cyclic nucleotide-binding" evidence="1">
    <location>
        <begin position="372"/>
        <end position="455"/>
    </location>
</feature>
<reference evidence="2 3" key="1">
    <citation type="submission" date="2013-07" db="EMBL/GenBank/DDBJ databases">
        <authorList>
            <person name="Stoco P.H."/>
            <person name="Wagner G."/>
            <person name="Gerber A."/>
            <person name="Zaha A."/>
            <person name="Thompson C."/>
            <person name="Bartholomeu D.C."/>
            <person name="Luckemeyer D.D."/>
            <person name="Bahia D."/>
            <person name="Loreto E."/>
            <person name="Prestes E.B."/>
            <person name="Lima F.M."/>
            <person name="Rodrigues-Luiz G."/>
            <person name="Vallejo G.A."/>
            <person name="Filho J.F."/>
            <person name="Monteiro K.M."/>
            <person name="Tyler K.M."/>
            <person name="de Almeida L.G."/>
            <person name="Ortiz M.F."/>
            <person name="Siervo M.A."/>
            <person name="de Moraes M.H."/>
            <person name="Cunha O.L."/>
            <person name="Mendonca-Neto R."/>
            <person name="Silva R."/>
            <person name="Teixeira S.M."/>
            <person name="Murta S.M."/>
            <person name="Sincero T.C."/>
            <person name="Mendes T.A."/>
            <person name="Urmenyi T.P."/>
            <person name="Silva V.G."/>
            <person name="da Rocha W.D."/>
            <person name="Andersson B."/>
            <person name="Romanha A.J."/>
            <person name="Steindel M."/>
            <person name="de Vasconcelos A.T."/>
            <person name="Grisard E.C."/>
        </authorList>
    </citation>
    <scope>NUCLEOTIDE SEQUENCE [LARGE SCALE GENOMIC DNA]</scope>
    <source>
        <strain evidence="2 3">SC58</strain>
    </source>
</reference>
<keyword evidence="3" id="KW-1185">Reference proteome</keyword>
<dbReference type="OrthoDB" id="417078at2759"/>
<dbReference type="VEuPathDB" id="TriTrypDB:TRSC58_02882"/>
<dbReference type="InterPro" id="IPR000595">
    <property type="entry name" value="cNMP-bd_dom"/>
</dbReference>
<dbReference type="Proteomes" id="UP000031737">
    <property type="component" value="Unassembled WGS sequence"/>
</dbReference>
<dbReference type="Gene3D" id="2.60.120.10">
    <property type="entry name" value="Jelly Rolls"/>
    <property type="match status" value="1"/>
</dbReference>
<dbReference type="InterPro" id="IPR014710">
    <property type="entry name" value="RmlC-like_jellyroll"/>
</dbReference>